<dbReference type="EMBL" id="ABWL02000016">
    <property type="protein sequence ID" value="EFE07424.1"/>
    <property type="molecule type" value="Genomic_DNA"/>
</dbReference>
<feature type="transmembrane region" description="Helical" evidence="8">
    <location>
        <begin position="299"/>
        <end position="325"/>
    </location>
</feature>
<dbReference type="PANTHER" id="PTHR34390">
    <property type="entry name" value="UPF0442 PROTEIN YJJB-RELATED"/>
    <property type="match status" value="1"/>
</dbReference>
<evidence type="ECO:0000256" key="6">
    <source>
        <dbReference type="ARBA" id="ARBA00034125"/>
    </source>
</evidence>
<comment type="subcellular location">
    <subcellularLocation>
        <location evidence="1">Cell membrane</location>
        <topology evidence="1">Multi-pass membrane protein</topology>
    </subcellularLocation>
</comment>
<dbReference type="InterPro" id="IPR010619">
    <property type="entry name" value="ThrE-like_N"/>
</dbReference>
<comment type="caution">
    <text evidence="10">The sequence shown here is derived from an EMBL/GenBank/DDBJ whole genome shotgun (WGS) entry which is preliminary data.</text>
</comment>
<dbReference type="InterPro" id="IPR050539">
    <property type="entry name" value="ThrE_Dicarb/AminoAcid_Exp"/>
</dbReference>
<keyword evidence="4 8" id="KW-1133">Transmembrane helix</keyword>
<feature type="transmembrane region" description="Helical" evidence="8">
    <location>
        <begin position="243"/>
        <end position="262"/>
    </location>
</feature>
<feature type="transmembrane region" description="Helical" evidence="8">
    <location>
        <begin position="214"/>
        <end position="231"/>
    </location>
</feature>
<dbReference type="HOGENOM" id="CLU_070277_2_0_6"/>
<protein>
    <recommendedName>
        <fullName evidence="9">Threonine/serine exporter-like N-terminal domain-containing protein</fullName>
    </recommendedName>
</protein>
<comment type="similarity">
    <text evidence="6">Belongs to the ThrE exporter (TC 2.A.79) family.</text>
</comment>
<dbReference type="Proteomes" id="UP000003880">
    <property type="component" value="Unassembled WGS sequence"/>
</dbReference>
<feature type="transmembrane region" description="Helical" evidence="8">
    <location>
        <begin position="268"/>
        <end position="287"/>
    </location>
</feature>
<dbReference type="Pfam" id="PF06738">
    <property type="entry name" value="ThrE"/>
    <property type="match status" value="1"/>
</dbReference>
<dbReference type="GO" id="GO:0005886">
    <property type="term" value="C:plasma membrane"/>
    <property type="evidence" value="ECO:0007669"/>
    <property type="project" value="UniProtKB-SubCell"/>
</dbReference>
<evidence type="ECO:0000256" key="5">
    <source>
        <dbReference type="ARBA" id="ARBA00023136"/>
    </source>
</evidence>
<dbReference type="PANTHER" id="PTHR34390:SF2">
    <property type="entry name" value="SUCCINATE TRANSPORTER SUBUNIT YJJP-RELATED"/>
    <property type="match status" value="1"/>
</dbReference>
<reference evidence="10 11" key="1">
    <citation type="submission" date="2010-02" db="EMBL/GenBank/DDBJ databases">
        <authorList>
            <person name="Weinstock G."/>
            <person name="Sodergren E."/>
            <person name="Clifton S."/>
            <person name="Fulton L."/>
            <person name="Fulton B."/>
            <person name="Courtney L."/>
            <person name="Fronick C."/>
            <person name="Harrison M."/>
            <person name="Strong C."/>
            <person name="Farmer C."/>
            <person name="Delahaunty K."/>
            <person name="Markovic C."/>
            <person name="Hall O."/>
            <person name="Minx P."/>
            <person name="Tomlinson C."/>
            <person name="Mitreva M."/>
            <person name="Nelson J."/>
            <person name="Hou S."/>
            <person name="Wollam A."/>
            <person name="Pepin K.H."/>
            <person name="Johnson M."/>
            <person name="Bhonagiri V."/>
            <person name="Zhang X."/>
            <person name="Suruliraj S."/>
            <person name="Warren W."/>
            <person name="Chinwalla A."/>
            <person name="Mardis E.R."/>
            <person name="Wilson R.K."/>
        </authorList>
    </citation>
    <scope>NUCLEOTIDE SEQUENCE [LARGE SCALE GENOMIC DNA]</scope>
    <source>
        <strain evidence="10 11">ATCC 29220</strain>
    </source>
</reference>
<evidence type="ECO:0000256" key="2">
    <source>
        <dbReference type="ARBA" id="ARBA00022475"/>
    </source>
</evidence>
<evidence type="ECO:0000256" key="1">
    <source>
        <dbReference type="ARBA" id="ARBA00004651"/>
    </source>
</evidence>
<evidence type="ECO:0000256" key="3">
    <source>
        <dbReference type="ARBA" id="ARBA00022692"/>
    </source>
</evidence>
<sequence>MANVFAIRVKKQGISINDVFFDKAQRCSAPPRYGWVFFDAKIDLARANRRVLHDKKKAFIMQRDPFQSERAMQTEQSSQRTVTRLCIQCGLFLLQHGAESALVDELSTRLGLALGMDSVESAISSNAIVLTTIKDGQCLTSTRKNQDRGINMHVVTEVQHIVILAEHKLLDIKGVEKRFSQIKPLRYPRWLVALMVGLSCACFCKLNNGGWDGATITFFASMVAMYIRQILASRHLHPQINFCITAFVATTISGLLLTLPTFHHTPTIAMAASVLLLVPGFPLINSVADMFKGHINTGLARWAIASLLTLATCIGVVVSMTLWGLRGWA</sequence>
<comment type="subunit">
    <text evidence="7">The transporter is composed of YjjB and YjjP.</text>
</comment>
<evidence type="ECO:0000313" key="10">
    <source>
        <dbReference type="EMBL" id="EFE07424.1"/>
    </source>
</evidence>
<evidence type="ECO:0000256" key="7">
    <source>
        <dbReference type="ARBA" id="ARBA00038684"/>
    </source>
</evidence>
<keyword evidence="3 8" id="KW-0812">Transmembrane</keyword>
<dbReference type="GO" id="GO:0022857">
    <property type="term" value="F:transmembrane transporter activity"/>
    <property type="evidence" value="ECO:0007669"/>
    <property type="project" value="InterPro"/>
</dbReference>
<keyword evidence="2" id="KW-1003">Cell membrane</keyword>
<name>D4BEU5_9ENTR</name>
<accession>D4BEU5</accession>
<dbReference type="AlphaFoldDB" id="D4BEU5"/>
<evidence type="ECO:0000256" key="8">
    <source>
        <dbReference type="SAM" id="Phobius"/>
    </source>
</evidence>
<proteinExistence type="inferred from homology"/>
<feature type="domain" description="Threonine/serine exporter-like N-terminal" evidence="9">
    <location>
        <begin position="84"/>
        <end position="323"/>
    </location>
</feature>
<keyword evidence="5 8" id="KW-0472">Membrane</keyword>
<evidence type="ECO:0000259" key="9">
    <source>
        <dbReference type="Pfam" id="PF06738"/>
    </source>
</evidence>
<organism evidence="10 11">
    <name type="scientific">Citrobacter youngae ATCC 29220</name>
    <dbReference type="NCBI Taxonomy" id="500640"/>
    <lineage>
        <taxon>Bacteria</taxon>
        <taxon>Pseudomonadati</taxon>
        <taxon>Pseudomonadota</taxon>
        <taxon>Gammaproteobacteria</taxon>
        <taxon>Enterobacterales</taxon>
        <taxon>Enterobacteriaceae</taxon>
        <taxon>Citrobacter</taxon>
        <taxon>Citrobacter freundii complex</taxon>
    </lineage>
</organism>
<evidence type="ECO:0000313" key="11">
    <source>
        <dbReference type="Proteomes" id="UP000003880"/>
    </source>
</evidence>
<dbReference type="GO" id="GO:0015744">
    <property type="term" value="P:succinate transport"/>
    <property type="evidence" value="ECO:0007669"/>
    <property type="project" value="TreeGrafter"/>
</dbReference>
<evidence type="ECO:0000256" key="4">
    <source>
        <dbReference type="ARBA" id="ARBA00022989"/>
    </source>
</evidence>
<dbReference type="eggNOG" id="COG2966">
    <property type="taxonomic scope" value="Bacteria"/>
</dbReference>
<gene>
    <name evidence="10" type="ORF">CIT292_09308</name>
</gene>